<evidence type="ECO:0000313" key="3">
    <source>
        <dbReference type="EMBL" id="MDZ5762264.1"/>
    </source>
</evidence>
<evidence type="ECO:0000256" key="1">
    <source>
        <dbReference type="SAM" id="Coils"/>
    </source>
</evidence>
<evidence type="ECO:0000313" key="4">
    <source>
        <dbReference type="Proteomes" id="UP001293791"/>
    </source>
</evidence>
<reference evidence="3 4" key="1">
    <citation type="submission" date="2023-02" db="EMBL/GenBank/DDBJ databases">
        <title>Host association and intracellularity evolved multiple times independently in the Rickettsiales.</title>
        <authorList>
            <person name="Castelli M."/>
            <person name="Nardi T."/>
            <person name="Gammuto L."/>
            <person name="Bellinzona G."/>
            <person name="Sabaneyeva E."/>
            <person name="Potekhin A."/>
            <person name="Serra V."/>
            <person name="Petroni G."/>
            <person name="Sassera D."/>
        </authorList>
    </citation>
    <scope>NUCLEOTIDE SEQUENCE [LARGE SCALE GENOMIC DNA]</scope>
    <source>
        <strain evidence="3 4">BOD18</strain>
    </source>
</reference>
<dbReference type="Proteomes" id="UP001293791">
    <property type="component" value="Unassembled WGS sequence"/>
</dbReference>
<gene>
    <name evidence="3" type="ORF">Cyrtocomes_00642</name>
</gene>
<dbReference type="EMBL" id="JARGYT010000032">
    <property type="protein sequence ID" value="MDZ5762264.1"/>
    <property type="molecule type" value="Genomic_DNA"/>
</dbReference>
<feature type="region of interest" description="Disordered" evidence="2">
    <location>
        <begin position="613"/>
        <end position="632"/>
    </location>
</feature>
<evidence type="ECO:0000256" key="2">
    <source>
        <dbReference type="SAM" id="MobiDB-lite"/>
    </source>
</evidence>
<feature type="coiled-coil region" evidence="1">
    <location>
        <begin position="458"/>
        <end position="485"/>
    </location>
</feature>
<name>A0ABU5L8T7_9RICK</name>
<accession>A0ABU5L8T7</accession>
<keyword evidence="1" id="KW-0175">Coiled coil</keyword>
<proteinExistence type="predicted"/>
<protein>
    <submittedName>
        <fullName evidence="3">Uncharacterized protein</fullName>
    </submittedName>
</protein>
<organism evidence="3 4">
    <name type="scientific">Candidatus Cyrtobacter comes</name>
    <dbReference type="NCBI Taxonomy" id="675776"/>
    <lineage>
        <taxon>Bacteria</taxon>
        <taxon>Pseudomonadati</taxon>
        <taxon>Pseudomonadota</taxon>
        <taxon>Alphaproteobacteria</taxon>
        <taxon>Rickettsiales</taxon>
        <taxon>Candidatus Midichloriaceae</taxon>
        <taxon>Candidatus Cyrtobacter</taxon>
    </lineage>
</organism>
<sequence length="1023" mass="118622">MTETDKKDQISQLQTIQENLAIRNTKEYSQLYRTQEEITSHNKREYSIITYLWNKMLFYILDTASSLKGFIDNFRPIYGENDIHKKLRKSGIGGNKTPKKIEINGVNFNFNKSYGKGALKSAVLLHKKIEEIYSRLNAIYYSNDGKKAEGYLVIISNILENMIYYDECNHFADLILRMNEERFMMLMDSLTHNKKFLIEGKILDDLKRFENTFYANHNAISILNTLTDDEDRKFICHVLFHQDSLKPGSQNELQKQLWREALNSDHIQKLCTFKNGDIKGGDILHYLIQRSPDELELSSFLQAVSWLKANGAHRLNITYNRNFIKLYKHKELFKILLLSDNVGLYRNILKHFITNDSTEEQIDLFEQIALEKHTNILSKLNSSTNLDEISALLIKKGEDELRLIDFVLGQSKASLRDVASLEIDILKNLEMFFNAHSASNAGNSVEELDRFFKTHGVVGNAGDSVEKLDDRLKRFEDEKELYIRLKNLGDKKEYFYTFDIDVLQNLDSKHLEKAGGILCKVKACNVLHDFILHRINNIELIDLSNDNHDKLEALVKEINNREELQRYFTNKDSEDVYTTFIQLLNENQQQWQSIFEGLIKAIQSEGYDQSKMAVPQKDKQHKKPIMPESDGSVTRTRRILRETLTNSSIKEQRDPEKIAEATLKLLDPDARKAFERLNLSDRYFYKFIQQNLDKELLSIVLGIGLGKEAFYLPKEKSRYVQEHMRTMNGKISEYILNFSKLSEDTMNNIDSIIEILSDKSPKFACFIINNLHDQELINFISLQYVSNEKGFHYLNRELVVIAIEVETNYRYFHGIMSQNALLFVKLMMKVASVNHMLSHIRYYFNRNTHSTIESQIQELFAILGDKDINISNINEAVFEACHDKPFFEILSKNLGNKEFLLAIQNEIQVKELGTKTSPQCSQVLFLLINLCNTSKNVKSLFDACKEKKNSAALIVALLEIAKDETSLNNLNVLCERMEKELFYNAKLLSSEDMILSAVRKCIVIESYKHRMAVKTRSTFSSLG</sequence>
<keyword evidence="4" id="KW-1185">Reference proteome</keyword>
<dbReference type="RefSeq" id="WP_322497741.1">
    <property type="nucleotide sequence ID" value="NZ_JARGYT010000032.1"/>
</dbReference>
<comment type="caution">
    <text evidence="3">The sequence shown here is derived from an EMBL/GenBank/DDBJ whole genome shotgun (WGS) entry which is preliminary data.</text>
</comment>